<dbReference type="EMBL" id="JAWLNX010000010">
    <property type="protein sequence ID" value="MEB3368992.1"/>
    <property type="molecule type" value="Genomic_DNA"/>
</dbReference>
<gene>
    <name evidence="3" type="ORF">R4I43_16410</name>
</gene>
<evidence type="ECO:0000313" key="3">
    <source>
        <dbReference type="EMBL" id="MEB3368992.1"/>
    </source>
</evidence>
<reference evidence="3 4" key="1">
    <citation type="submission" date="2023-10" db="EMBL/GenBank/DDBJ databases">
        <title>Saccharopolyspora sp. nov., isolated from mangrove soil.</title>
        <authorList>
            <person name="Lu Y."/>
            <person name="Liu W."/>
        </authorList>
    </citation>
    <scope>NUCLEOTIDE SEQUENCE [LARGE SCALE GENOMIC DNA]</scope>
    <source>
        <strain evidence="3 4">S2-29</strain>
    </source>
</reference>
<dbReference type="Proteomes" id="UP001327093">
    <property type="component" value="Unassembled WGS sequence"/>
</dbReference>
<dbReference type="Pfam" id="PF02515">
    <property type="entry name" value="CoA_transf_3"/>
    <property type="match status" value="1"/>
</dbReference>
<dbReference type="EC" id="2.8.3.-" evidence="3"/>
<protein>
    <submittedName>
        <fullName evidence="3">CoA transferase</fullName>
        <ecNumber evidence="3">2.8.3.-</ecNumber>
    </submittedName>
</protein>
<dbReference type="InterPro" id="IPR050483">
    <property type="entry name" value="CoA-transferase_III_domain"/>
</dbReference>
<dbReference type="InterPro" id="IPR003673">
    <property type="entry name" value="CoA-Trfase_fam_III"/>
</dbReference>
<dbReference type="SUPFAM" id="SSF89796">
    <property type="entry name" value="CoA-transferase family III (CaiB/BaiF)"/>
    <property type="match status" value="1"/>
</dbReference>
<dbReference type="PANTHER" id="PTHR48207">
    <property type="entry name" value="SUCCINATE--HYDROXYMETHYLGLUTARATE COA-TRANSFERASE"/>
    <property type="match status" value="1"/>
</dbReference>
<comment type="caution">
    <text evidence="3">The sequence shown here is derived from an EMBL/GenBank/DDBJ whole genome shotgun (WGS) entry which is preliminary data.</text>
</comment>
<dbReference type="InterPro" id="IPR044855">
    <property type="entry name" value="CoA-Trfase_III_dom3_sf"/>
</dbReference>
<dbReference type="GO" id="GO:0016740">
    <property type="term" value="F:transferase activity"/>
    <property type="evidence" value="ECO:0007669"/>
    <property type="project" value="UniProtKB-KW"/>
</dbReference>
<evidence type="ECO:0000256" key="1">
    <source>
        <dbReference type="ARBA" id="ARBA00022679"/>
    </source>
</evidence>
<dbReference type="RefSeq" id="WP_324266487.1">
    <property type="nucleotide sequence ID" value="NZ_JAWLNX010000010.1"/>
</dbReference>
<evidence type="ECO:0000256" key="2">
    <source>
        <dbReference type="SAM" id="MobiDB-lite"/>
    </source>
</evidence>
<feature type="compositionally biased region" description="Basic and acidic residues" evidence="2">
    <location>
        <begin position="362"/>
        <end position="384"/>
    </location>
</feature>
<dbReference type="Gene3D" id="3.30.1540.10">
    <property type="entry name" value="formyl-coa transferase, domain 3"/>
    <property type="match status" value="1"/>
</dbReference>
<organism evidence="3 4">
    <name type="scientific">Saccharopolyspora mangrovi</name>
    <dbReference type="NCBI Taxonomy" id="3082379"/>
    <lineage>
        <taxon>Bacteria</taxon>
        <taxon>Bacillati</taxon>
        <taxon>Actinomycetota</taxon>
        <taxon>Actinomycetes</taxon>
        <taxon>Pseudonocardiales</taxon>
        <taxon>Pseudonocardiaceae</taxon>
        <taxon>Saccharopolyspora</taxon>
    </lineage>
</organism>
<evidence type="ECO:0000313" key="4">
    <source>
        <dbReference type="Proteomes" id="UP001327093"/>
    </source>
</evidence>
<accession>A0ABU6ABP8</accession>
<sequence>MSETPLTGIRVVDLGQYIAAPGAGQQLADLGAEVIKVESLTGDQARSVGSFGEAMLHANNRGKRSIAVDLRRPEGFQIVDELCAGSDVLLHNFRHGSAERLGIGPEQARSRHPHLVYGFVTGFGTRGPSAGRAGLDIAAQAEFGVMHTTGEADGEPQRVGFTIADVLAANALTTGVLAALVRRGRTGNGALVETSLMEAVVAAQAAQWMNYRLTGEAPRRTGNGQPAVAPAADLVQTVDGAVVVSAYTATKWAALCSAIGRPELAADPRFADNDSRVANRPALKEVLSSALGHLTRAEAIALLASRGIVCGSVRSFDELVKDADLSASGLLVELEELGIDSPAAPFQVDATARGRTSAAPRLGEHTRDVLRELGRSEDEIDRRGAARRRGPPPPTPRGRRVSHTARPPAAGGVATPQQPRGMETR</sequence>
<dbReference type="PANTHER" id="PTHR48207:SF4">
    <property type="entry name" value="BLL6097 PROTEIN"/>
    <property type="match status" value="1"/>
</dbReference>
<feature type="region of interest" description="Disordered" evidence="2">
    <location>
        <begin position="348"/>
        <end position="425"/>
    </location>
</feature>
<proteinExistence type="predicted"/>
<keyword evidence="1 3" id="KW-0808">Transferase</keyword>
<keyword evidence="4" id="KW-1185">Reference proteome</keyword>
<dbReference type="InterPro" id="IPR023606">
    <property type="entry name" value="CoA-Trfase_III_dom_1_sf"/>
</dbReference>
<name>A0ABU6ABP8_9PSEU</name>
<dbReference type="Gene3D" id="3.40.50.10540">
    <property type="entry name" value="Crotonobetainyl-coa:carnitine coa-transferase, domain 1"/>
    <property type="match status" value="1"/>
</dbReference>